<dbReference type="OrthoDB" id="288590at2759"/>
<dbReference type="SUPFAM" id="SSF51197">
    <property type="entry name" value="Clavaminate synthase-like"/>
    <property type="match status" value="1"/>
</dbReference>
<keyword evidence="2" id="KW-1185">Reference proteome</keyword>
<proteinExistence type="predicted"/>
<name>A0A8S0RYT5_OLEEU</name>
<gene>
    <name evidence="1" type="ORF">OLEA9_A085118</name>
</gene>
<comment type="caution">
    <text evidence="1">The sequence shown here is derived from an EMBL/GenBank/DDBJ whole genome shotgun (WGS) entry which is preliminary data.</text>
</comment>
<protein>
    <submittedName>
        <fullName evidence="1">SRG1</fullName>
    </submittedName>
</protein>
<dbReference type="AlphaFoldDB" id="A0A8S0RYT5"/>
<evidence type="ECO:0000313" key="1">
    <source>
        <dbReference type="EMBL" id="CAA2985398.1"/>
    </source>
</evidence>
<sequence>MDPIPVSAIKIGHIDDVQELRKSKSSHIPERFIRDTTERPKLDKDIVSLTNNIPVIDLSKFFKGNKDKFLNEISKLTVSCQDGASFR</sequence>
<reference evidence="1 2" key="1">
    <citation type="submission" date="2019-12" db="EMBL/GenBank/DDBJ databases">
        <authorList>
            <person name="Alioto T."/>
            <person name="Alioto T."/>
            <person name="Gomez Garrido J."/>
        </authorList>
    </citation>
    <scope>NUCLEOTIDE SEQUENCE [LARGE SCALE GENOMIC DNA]</scope>
</reference>
<dbReference type="Proteomes" id="UP000594638">
    <property type="component" value="Unassembled WGS sequence"/>
</dbReference>
<dbReference type="Gene3D" id="2.60.120.330">
    <property type="entry name" value="B-lactam Antibiotic, Isopenicillin N Synthase, Chain"/>
    <property type="match status" value="1"/>
</dbReference>
<accession>A0A8S0RYT5</accession>
<evidence type="ECO:0000313" key="2">
    <source>
        <dbReference type="Proteomes" id="UP000594638"/>
    </source>
</evidence>
<dbReference type="Gramene" id="OE9A085118T1">
    <property type="protein sequence ID" value="OE9A085118C1"/>
    <property type="gene ID" value="OE9A085118"/>
</dbReference>
<dbReference type="EMBL" id="CACTIH010003806">
    <property type="protein sequence ID" value="CAA2985398.1"/>
    <property type="molecule type" value="Genomic_DNA"/>
</dbReference>
<organism evidence="1 2">
    <name type="scientific">Olea europaea subsp. europaea</name>
    <dbReference type="NCBI Taxonomy" id="158383"/>
    <lineage>
        <taxon>Eukaryota</taxon>
        <taxon>Viridiplantae</taxon>
        <taxon>Streptophyta</taxon>
        <taxon>Embryophyta</taxon>
        <taxon>Tracheophyta</taxon>
        <taxon>Spermatophyta</taxon>
        <taxon>Magnoliopsida</taxon>
        <taxon>eudicotyledons</taxon>
        <taxon>Gunneridae</taxon>
        <taxon>Pentapetalae</taxon>
        <taxon>asterids</taxon>
        <taxon>lamiids</taxon>
        <taxon>Lamiales</taxon>
        <taxon>Oleaceae</taxon>
        <taxon>Oleeae</taxon>
        <taxon>Olea</taxon>
    </lineage>
</organism>
<dbReference type="InterPro" id="IPR027443">
    <property type="entry name" value="IPNS-like_sf"/>
</dbReference>